<protein>
    <recommendedName>
        <fullName evidence="3">Glycosyl transferase family 2</fullName>
    </recommendedName>
</protein>
<comment type="caution">
    <text evidence="1">The sequence shown here is derived from an EMBL/GenBank/DDBJ whole genome shotgun (WGS) entry which is preliminary data.</text>
</comment>
<name>A0ABS6XZA2_9FLAO</name>
<sequence>MVVKIGYLVSYDYEYLKYSLPLIYENKKVQEIILVIDKDRLTWSGNRFEIPHAFFEWIKSFDTESKIKIKEDTFYNELNPPMINENKERNFLYNKMGRCDWYIQLDCDEYFLDFSSFMNELEEIYLDKNKYHNTLSVCVKFANLFKKIEKGFLIISPIIENCWVATTNPICYYGRVNESNEIIESDTILVHQSWARNESEILQKITNWGHKNDFDSNSYFNLWKSLDRNNYRYIHNFHPLQDNDGVWNELKLLHFENIETLLDYSENKLRRIFNKSRLKSTKNNYSKL</sequence>
<evidence type="ECO:0000313" key="2">
    <source>
        <dbReference type="Proteomes" id="UP000812031"/>
    </source>
</evidence>
<keyword evidence="2" id="KW-1185">Reference proteome</keyword>
<reference evidence="1 2" key="1">
    <citation type="submission" date="2021-07" db="EMBL/GenBank/DDBJ databases">
        <title>Flavobacterium sp. nov. isolated from sediment on the Taihu Lake.</title>
        <authorList>
            <person name="Qu J.-H."/>
        </authorList>
    </citation>
    <scope>NUCLEOTIDE SEQUENCE [LARGE SCALE GENOMIC DNA]</scope>
    <source>
        <strain evidence="1 2">NAS39</strain>
    </source>
</reference>
<evidence type="ECO:0000313" key="1">
    <source>
        <dbReference type="EMBL" id="MBW4362003.1"/>
    </source>
</evidence>
<dbReference type="EMBL" id="JAHWYN010000016">
    <property type="protein sequence ID" value="MBW4362003.1"/>
    <property type="molecule type" value="Genomic_DNA"/>
</dbReference>
<accession>A0ABS6XZA2</accession>
<evidence type="ECO:0008006" key="3">
    <source>
        <dbReference type="Google" id="ProtNLM"/>
    </source>
</evidence>
<organism evidence="1 2">
    <name type="scientific">Flavobacterium taihuense</name>
    <dbReference type="NCBI Taxonomy" id="2857508"/>
    <lineage>
        <taxon>Bacteria</taxon>
        <taxon>Pseudomonadati</taxon>
        <taxon>Bacteroidota</taxon>
        <taxon>Flavobacteriia</taxon>
        <taxon>Flavobacteriales</taxon>
        <taxon>Flavobacteriaceae</taxon>
        <taxon>Flavobacterium</taxon>
    </lineage>
</organism>
<proteinExistence type="predicted"/>
<dbReference type="RefSeq" id="WP_219318492.1">
    <property type="nucleotide sequence ID" value="NZ_JAHWYN010000016.1"/>
</dbReference>
<gene>
    <name evidence="1" type="ORF">KZH69_16050</name>
</gene>
<dbReference type="Proteomes" id="UP000812031">
    <property type="component" value="Unassembled WGS sequence"/>
</dbReference>